<gene>
    <name evidence="1" type="ORF">ACH5RR_011646</name>
</gene>
<dbReference type="EMBL" id="JBJUIK010000005">
    <property type="protein sequence ID" value="KAL3526990.1"/>
    <property type="molecule type" value="Genomic_DNA"/>
</dbReference>
<sequence>MKALVWNSEGMGSSLAISQLKENVLLFSLDIVFVSETKNKKFFLEKVKKKIIDFDNLFVVDAIKNLVEWHYFGGTRCKLLKPLPLLLLLKQKFTLTKRENGGSLGYMQVQITR</sequence>
<keyword evidence="2" id="KW-1185">Reference proteome</keyword>
<reference evidence="1 2" key="1">
    <citation type="submission" date="2024-11" db="EMBL/GenBank/DDBJ databases">
        <title>A near-complete genome assembly of Cinchona calisaya.</title>
        <authorList>
            <person name="Lian D.C."/>
            <person name="Zhao X.W."/>
            <person name="Wei L."/>
        </authorList>
    </citation>
    <scope>NUCLEOTIDE SEQUENCE [LARGE SCALE GENOMIC DNA]</scope>
    <source>
        <tissue evidence="1">Nenye</tissue>
    </source>
</reference>
<evidence type="ECO:0000313" key="1">
    <source>
        <dbReference type="EMBL" id="KAL3526990.1"/>
    </source>
</evidence>
<dbReference type="Proteomes" id="UP001630127">
    <property type="component" value="Unassembled WGS sequence"/>
</dbReference>
<proteinExistence type="predicted"/>
<accession>A0ABD3A8Y8</accession>
<name>A0ABD3A8Y8_9GENT</name>
<evidence type="ECO:0000313" key="2">
    <source>
        <dbReference type="Proteomes" id="UP001630127"/>
    </source>
</evidence>
<comment type="caution">
    <text evidence="1">The sequence shown here is derived from an EMBL/GenBank/DDBJ whole genome shotgun (WGS) entry which is preliminary data.</text>
</comment>
<organism evidence="1 2">
    <name type="scientific">Cinchona calisaya</name>
    <dbReference type="NCBI Taxonomy" id="153742"/>
    <lineage>
        <taxon>Eukaryota</taxon>
        <taxon>Viridiplantae</taxon>
        <taxon>Streptophyta</taxon>
        <taxon>Embryophyta</taxon>
        <taxon>Tracheophyta</taxon>
        <taxon>Spermatophyta</taxon>
        <taxon>Magnoliopsida</taxon>
        <taxon>eudicotyledons</taxon>
        <taxon>Gunneridae</taxon>
        <taxon>Pentapetalae</taxon>
        <taxon>asterids</taxon>
        <taxon>lamiids</taxon>
        <taxon>Gentianales</taxon>
        <taxon>Rubiaceae</taxon>
        <taxon>Cinchonoideae</taxon>
        <taxon>Cinchoneae</taxon>
        <taxon>Cinchona</taxon>
    </lineage>
</organism>
<dbReference type="AlphaFoldDB" id="A0ABD3A8Y8"/>
<protein>
    <submittedName>
        <fullName evidence="1">Uncharacterized protein</fullName>
    </submittedName>
</protein>